<dbReference type="Pfam" id="PF13412">
    <property type="entry name" value="HTH_24"/>
    <property type="match status" value="1"/>
</dbReference>
<dbReference type="Proteomes" id="UP000183994">
    <property type="component" value="Unassembled WGS sequence"/>
</dbReference>
<keyword evidence="2" id="KW-1185">Reference proteome</keyword>
<dbReference type="OrthoDB" id="8537236at2"/>
<dbReference type="InterPro" id="IPR036390">
    <property type="entry name" value="WH_DNA-bd_sf"/>
</dbReference>
<evidence type="ECO:0000313" key="2">
    <source>
        <dbReference type="Proteomes" id="UP000183994"/>
    </source>
</evidence>
<reference evidence="2" key="1">
    <citation type="submission" date="2016-11" db="EMBL/GenBank/DDBJ databases">
        <authorList>
            <person name="Varghese N."/>
            <person name="Submissions S."/>
        </authorList>
    </citation>
    <scope>NUCLEOTIDE SEQUENCE [LARGE SCALE GENOMIC DNA]</scope>
    <source>
        <strain evidence="2">DSM 16219</strain>
    </source>
</reference>
<name>A0A1M6V8X2_9BACT</name>
<dbReference type="RefSeq" id="WP_139264831.1">
    <property type="nucleotide sequence ID" value="NZ_FQZU01000033.1"/>
</dbReference>
<dbReference type="InterPro" id="IPR036388">
    <property type="entry name" value="WH-like_DNA-bd_sf"/>
</dbReference>
<keyword evidence="1" id="KW-0238">DNA-binding</keyword>
<dbReference type="EMBL" id="FQZU01000033">
    <property type="protein sequence ID" value="SHK77940.1"/>
    <property type="molecule type" value="Genomic_DNA"/>
</dbReference>
<dbReference type="SUPFAM" id="SSF46785">
    <property type="entry name" value="Winged helix' DNA-binding domain"/>
    <property type="match status" value="1"/>
</dbReference>
<protein>
    <submittedName>
        <fullName evidence="1">Winged helix-turn-helix DNA-binding</fullName>
    </submittedName>
</protein>
<dbReference type="STRING" id="1121393.SAMN02745216_04073"/>
<proteinExistence type="predicted"/>
<organism evidence="1 2">
    <name type="scientific">Desulfatibacillum alkenivorans DSM 16219</name>
    <dbReference type="NCBI Taxonomy" id="1121393"/>
    <lineage>
        <taxon>Bacteria</taxon>
        <taxon>Pseudomonadati</taxon>
        <taxon>Thermodesulfobacteriota</taxon>
        <taxon>Desulfobacteria</taxon>
        <taxon>Desulfobacterales</taxon>
        <taxon>Desulfatibacillaceae</taxon>
        <taxon>Desulfatibacillum</taxon>
    </lineage>
</organism>
<dbReference type="GO" id="GO:0003677">
    <property type="term" value="F:DNA binding"/>
    <property type="evidence" value="ECO:0007669"/>
    <property type="project" value="UniProtKB-KW"/>
</dbReference>
<gene>
    <name evidence="1" type="ORF">SAMN02745216_04073</name>
</gene>
<accession>A0A1M6V8X2</accession>
<dbReference type="AlphaFoldDB" id="A0A1M6V8X2"/>
<evidence type="ECO:0000313" key="1">
    <source>
        <dbReference type="EMBL" id="SHK77940.1"/>
    </source>
</evidence>
<dbReference type="Gene3D" id="1.10.10.10">
    <property type="entry name" value="Winged helix-like DNA-binding domain superfamily/Winged helix DNA-binding domain"/>
    <property type="match status" value="1"/>
</dbReference>
<sequence length="199" mass="22200">MDTQDIRTLKILEEIENGQAPSQRDLAGKLDVSLGLVNSFIKRLTQKGYFKVTTIPRNRVKYILTPKGAAEKARLTYEFIQFSFTFYKRVRENTGKYFKELETQGVKSVAFCGAGELAEIAYVSLQETSVSLVCIIDDQCSKSRVLGVPVKPLHQARFLDCERCLITAPESASKIRGFLEDAGIAPDRISIVNSSGRIV</sequence>